<dbReference type="InterPro" id="IPR020845">
    <property type="entry name" value="AMP-binding_CS"/>
</dbReference>
<proteinExistence type="inferred from homology"/>
<keyword evidence="10" id="KW-1185">Reference proteome</keyword>
<feature type="domain" description="AMP-dependent synthetase/ligase" evidence="7">
    <location>
        <begin position="60"/>
        <end position="424"/>
    </location>
</feature>
<comment type="similarity">
    <text evidence="1">Belongs to the ATP-dependent AMP-binding enzyme family.</text>
</comment>
<feature type="domain" description="AMP-binding enzyme C-terminal" evidence="8">
    <location>
        <begin position="474"/>
        <end position="549"/>
    </location>
</feature>
<feature type="compositionally biased region" description="Polar residues" evidence="6">
    <location>
        <begin position="30"/>
        <end position="39"/>
    </location>
</feature>
<dbReference type="InterPro" id="IPR050237">
    <property type="entry name" value="ATP-dep_AMP-bd_enzyme"/>
</dbReference>
<dbReference type="InterPro" id="IPR025110">
    <property type="entry name" value="AMP-bd_C"/>
</dbReference>
<dbReference type="EC" id="6.2.1.44" evidence="4"/>
<dbReference type="InterPro" id="IPR042099">
    <property type="entry name" value="ANL_N_sf"/>
</dbReference>
<keyword evidence="2" id="KW-0436">Ligase</keyword>
<dbReference type="PANTHER" id="PTHR43767">
    <property type="entry name" value="LONG-CHAIN-FATTY-ACID--COA LIGASE"/>
    <property type="match status" value="1"/>
</dbReference>
<comment type="caution">
    <text evidence="9">The sequence shown here is derived from an EMBL/GenBank/DDBJ whole genome shotgun (WGS) entry which is preliminary data.</text>
</comment>
<sequence>MASLPLAPLLRIIKCPGEPGIVGSDDFPQGTRNLNTRSASGMAGNADRRSDDVRLIDFFDRSESLYPDHVFLKQGDVETSYRDSAVLIQRIGAALQREADVAGPVALLTPNDYRCVLAMYGAMRAGRPLAPASDRNPLPDIAAYLNGVGARTLFFHSKHLGTVEILLSDCPNLEELVCLDSTATRFPGLDDWMAPEGAPVRDVPAAPGDAWAYFGTSGTTGNPKIAIQTHMTALAVTVDMLFGLRLHDPVKHLVAAPVTHFAGSLLFALTAVGSTHILLPEAKVDQILGTIETERAEVVFLPPTLVYLALDHLKTHPHDVSSLKALVYAGAPMASARVVEAMGRFGEVLYNMYGQTEANGPIAVLRPEEHRPGVSTRLDLRLRSVGRASLMRRVEIMDDSGALVGPGESGEVVMRSWGNCAGYLDNPAATADLYRHDWLHSGDIGIKDDQQYVTLVDRKKDMIISGGFNVFSAEVEECLTEHPSILFAAVFGIPHPKWGEAVKAVVQLKDGQTLSEAELIAHCKSRLGSVKSPKSIEFSDSLPRSPTGKILKKLLRQPYWEGQERNI</sequence>
<dbReference type="FunFam" id="3.30.300.30:FF:000008">
    <property type="entry name" value="2,3-dihydroxybenzoate-AMP ligase"/>
    <property type="match status" value="1"/>
</dbReference>
<evidence type="ECO:0000259" key="8">
    <source>
        <dbReference type="Pfam" id="PF13193"/>
    </source>
</evidence>
<dbReference type="InterPro" id="IPR045851">
    <property type="entry name" value="AMP-bd_C_sf"/>
</dbReference>
<dbReference type="GO" id="GO:0016877">
    <property type="term" value="F:ligase activity, forming carbon-sulfur bonds"/>
    <property type="evidence" value="ECO:0007669"/>
    <property type="project" value="UniProtKB-ARBA"/>
</dbReference>
<comment type="catalytic activity">
    <reaction evidence="3">
        <text>3-(methylsulfanyl)propanoate + ATP + CoA = 3-(methylsulfanyl)propanoyl-CoA + AMP + diphosphate</text>
        <dbReference type="Rhea" id="RHEA:43052"/>
        <dbReference type="ChEBI" id="CHEBI:30616"/>
        <dbReference type="ChEBI" id="CHEBI:33019"/>
        <dbReference type="ChEBI" id="CHEBI:49016"/>
        <dbReference type="ChEBI" id="CHEBI:57287"/>
        <dbReference type="ChEBI" id="CHEBI:82815"/>
        <dbReference type="ChEBI" id="CHEBI:456215"/>
        <dbReference type="EC" id="6.2.1.44"/>
    </reaction>
    <physiologicalReaction direction="left-to-right" evidence="3">
        <dbReference type="Rhea" id="RHEA:43053"/>
    </physiologicalReaction>
</comment>
<evidence type="ECO:0000259" key="7">
    <source>
        <dbReference type="Pfam" id="PF00501"/>
    </source>
</evidence>
<accession>A0A4Q1KJH9</accession>
<organism evidence="9 10">
    <name type="scientific">Sphingobium fluviale</name>
    <dbReference type="NCBI Taxonomy" id="2506423"/>
    <lineage>
        <taxon>Bacteria</taxon>
        <taxon>Pseudomonadati</taxon>
        <taxon>Pseudomonadota</taxon>
        <taxon>Alphaproteobacteria</taxon>
        <taxon>Sphingomonadales</taxon>
        <taxon>Sphingomonadaceae</taxon>
        <taxon>Sphingobium</taxon>
    </lineage>
</organism>
<dbReference type="PANTHER" id="PTHR43767:SF7">
    <property type="entry name" value="MEDIUM_LONG-CHAIN-FATTY-ACID--COA LIGASE FADD8"/>
    <property type="match status" value="1"/>
</dbReference>
<dbReference type="PROSITE" id="PS00455">
    <property type="entry name" value="AMP_BINDING"/>
    <property type="match status" value="1"/>
</dbReference>
<dbReference type="Gene3D" id="3.30.300.30">
    <property type="match status" value="1"/>
</dbReference>
<reference evidence="10" key="1">
    <citation type="submission" date="2019-01" db="EMBL/GenBank/DDBJ databases">
        <title>Cytophagaceae bacterium strain CAR-16.</title>
        <authorList>
            <person name="Chen W.-M."/>
        </authorList>
    </citation>
    <scope>NUCLEOTIDE SEQUENCE [LARGE SCALE GENOMIC DNA]</scope>
    <source>
        <strain evidence="10">CHR27</strain>
    </source>
</reference>
<evidence type="ECO:0000256" key="5">
    <source>
        <dbReference type="ARBA" id="ARBA00067668"/>
    </source>
</evidence>
<dbReference type="Pfam" id="PF00501">
    <property type="entry name" value="AMP-binding"/>
    <property type="match status" value="1"/>
</dbReference>
<evidence type="ECO:0000256" key="2">
    <source>
        <dbReference type="ARBA" id="ARBA00022598"/>
    </source>
</evidence>
<name>A0A4Q1KJH9_9SPHN</name>
<dbReference type="InterPro" id="IPR000873">
    <property type="entry name" value="AMP-dep_synth/lig_dom"/>
</dbReference>
<evidence type="ECO:0000313" key="10">
    <source>
        <dbReference type="Proteomes" id="UP000290958"/>
    </source>
</evidence>
<evidence type="ECO:0000256" key="1">
    <source>
        <dbReference type="ARBA" id="ARBA00006432"/>
    </source>
</evidence>
<dbReference type="SUPFAM" id="SSF56801">
    <property type="entry name" value="Acetyl-CoA synthetase-like"/>
    <property type="match status" value="1"/>
</dbReference>
<evidence type="ECO:0000256" key="4">
    <source>
        <dbReference type="ARBA" id="ARBA00066616"/>
    </source>
</evidence>
<dbReference type="OrthoDB" id="7056261at2"/>
<dbReference type="EMBL" id="SBKP01000004">
    <property type="protein sequence ID" value="RXR29510.1"/>
    <property type="molecule type" value="Genomic_DNA"/>
</dbReference>
<dbReference type="AlphaFoldDB" id="A0A4Q1KJH9"/>
<dbReference type="Proteomes" id="UP000290958">
    <property type="component" value="Unassembled WGS sequence"/>
</dbReference>
<evidence type="ECO:0000256" key="6">
    <source>
        <dbReference type="SAM" id="MobiDB-lite"/>
    </source>
</evidence>
<dbReference type="Gene3D" id="3.40.50.12780">
    <property type="entry name" value="N-terminal domain of ligase-like"/>
    <property type="match status" value="1"/>
</dbReference>
<evidence type="ECO:0000313" key="9">
    <source>
        <dbReference type="EMBL" id="RXR29510.1"/>
    </source>
</evidence>
<feature type="region of interest" description="Disordered" evidence="6">
    <location>
        <begin position="23"/>
        <end position="46"/>
    </location>
</feature>
<protein>
    <recommendedName>
        <fullName evidence="5">3-methylmercaptopropionyl-CoA ligase</fullName>
        <ecNumber evidence="4">6.2.1.44</ecNumber>
    </recommendedName>
</protein>
<gene>
    <name evidence="9" type="ORF">EQG66_06045</name>
</gene>
<evidence type="ECO:0000256" key="3">
    <source>
        <dbReference type="ARBA" id="ARBA00051915"/>
    </source>
</evidence>
<dbReference type="Pfam" id="PF13193">
    <property type="entry name" value="AMP-binding_C"/>
    <property type="match status" value="1"/>
</dbReference>